<evidence type="ECO:0000259" key="7">
    <source>
        <dbReference type="Pfam" id="PF00892"/>
    </source>
</evidence>
<evidence type="ECO:0000256" key="1">
    <source>
        <dbReference type="ARBA" id="ARBA00004651"/>
    </source>
</evidence>
<name>A0A7Y9XUF9_9SPHN</name>
<feature type="transmembrane region" description="Helical" evidence="6">
    <location>
        <begin position="160"/>
        <end position="179"/>
    </location>
</feature>
<dbReference type="EMBL" id="JACBZF010000002">
    <property type="protein sequence ID" value="NYH94811.1"/>
    <property type="molecule type" value="Genomic_DNA"/>
</dbReference>
<keyword evidence="5 6" id="KW-0472">Membrane</keyword>
<feature type="transmembrane region" description="Helical" evidence="6">
    <location>
        <begin position="52"/>
        <end position="71"/>
    </location>
</feature>
<evidence type="ECO:0000313" key="9">
    <source>
        <dbReference type="Proteomes" id="UP000522081"/>
    </source>
</evidence>
<feature type="transmembrane region" description="Helical" evidence="6">
    <location>
        <begin position="135"/>
        <end position="154"/>
    </location>
</feature>
<organism evidence="8 9">
    <name type="scientific">Novosphingobium marinum</name>
    <dbReference type="NCBI Taxonomy" id="1514948"/>
    <lineage>
        <taxon>Bacteria</taxon>
        <taxon>Pseudomonadati</taxon>
        <taxon>Pseudomonadota</taxon>
        <taxon>Alphaproteobacteria</taxon>
        <taxon>Sphingomonadales</taxon>
        <taxon>Sphingomonadaceae</taxon>
        <taxon>Novosphingobium</taxon>
    </lineage>
</organism>
<feature type="transmembrane region" description="Helical" evidence="6">
    <location>
        <begin position="250"/>
        <end position="271"/>
    </location>
</feature>
<accession>A0A7Y9XUF9</accession>
<dbReference type="PANTHER" id="PTHR42920:SF5">
    <property type="entry name" value="EAMA DOMAIN-CONTAINING PROTEIN"/>
    <property type="match status" value="1"/>
</dbReference>
<proteinExistence type="predicted"/>
<dbReference type="AlphaFoldDB" id="A0A7Y9XUF9"/>
<keyword evidence="4 6" id="KW-1133">Transmembrane helix</keyword>
<feature type="transmembrane region" description="Helical" evidence="6">
    <location>
        <begin position="277"/>
        <end position="297"/>
    </location>
</feature>
<dbReference type="InterPro" id="IPR051258">
    <property type="entry name" value="Diverse_Substrate_Transporter"/>
</dbReference>
<feature type="transmembrane region" description="Helical" evidence="6">
    <location>
        <begin position="220"/>
        <end position="238"/>
    </location>
</feature>
<keyword evidence="2" id="KW-1003">Cell membrane</keyword>
<dbReference type="SUPFAM" id="SSF103481">
    <property type="entry name" value="Multidrug resistance efflux transporter EmrE"/>
    <property type="match status" value="1"/>
</dbReference>
<dbReference type="PANTHER" id="PTHR42920">
    <property type="entry name" value="OS03G0707200 PROTEIN-RELATED"/>
    <property type="match status" value="1"/>
</dbReference>
<feature type="transmembrane region" description="Helical" evidence="6">
    <location>
        <begin position="21"/>
        <end position="40"/>
    </location>
</feature>
<evidence type="ECO:0000256" key="6">
    <source>
        <dbReference type="SAM" id="Phobius"/>
    </source>
</evidence>
<comment type="subcellular location">
    <subcellularLocation>
        <location evidence="1">Cell membrane</location>
        <topology evidence="1">Multi-pass membrane protein</topology>
    </subcellularLocation>
</comment>
<dbReference type="Proteomes" id="UP000522081">
    <property type="component" value="Unassembled WGS sequence"/>
</dbReference>
<evidence type="ECO:0000256" key="5">
    <source>
        <dbReference type="ARBA" id="ARBA00023136"/>
    </source>
</evidence>
<feature type="transmembrane region" description="Helical" evidence="6">
    <location>
        <begin position="191"/>
        <end position="208"/>
    </location>
</feature>
<dbReference type="RefSeq" id="WP_229735643.1">
    <property type="nucleotide sequence ID" value="NZ_BMGF01000006.1"/>
</dbReference>
<evidence type="ECO:0000256" key="4">
    <source>
        <dbReference type="ARBA" id="ARBA00022989"/>
    </source>
</evidence>
<dbReference type="GO" id="GO:0005886">
    <property type="term" value="C:plasma membrane"/>
    <property type="evidence" value="ECO:0007669"/>
    <property type="project" value="UniProtKB-SubCell"/>
</dbReference>
<dbReference type="InterPro" id="IPR037185">
    <property type="entry name" value="EmrE-like"/>
</dbReference>
<comment type="caution">
    <text evidence="8">The sequence shown here is derived from an EMBL/GenBank/DDBJ whole genome shotgun (WGS) entry which is preliminary data.</text>
</comment>
<reference evidence="8 9" key="1">
    <citation type="submission" date="2020-07" db="EMBL/GenBank/DDBJ databases">
        <title>Genomic Encyclopedia of Type Strains, Phase IV (KMG-IV): sequencing the most valuable type-strain genomes for metagenomic binning, comparative biology and taxonomic classification.</title>
        <authorList>
            <person name="Goeker M."/>
        </authorList>
    </citation>
    <scope>NUCLEOTIDE SEQUENCE [LARGE SCALE GENOMIC DNA]</scope>
    <source>
        <strain evidence="8 9">DSM 29043</strain>
    </source>
</reference>
<feature type="transmembrane region" description="Helical" evidence="6">
    <location>
        <begin position="108"/>
        <end position="128"/>
    </location>
</feature>
<dbReference type="InterPro" id="IPR000620">
    <property type="entry name" value="EamA_dom"/>
</dbReference>
<feature type="transmembrane region" description="Helical" evidence="6">
    <location>
        <begin position="83"/>
        <end position="102"/>
    </location>
</feature>
<evidence type="ECO:0000256" key="2">
    <source>
        <dbReference type="ARBA" id="ARBA00022475"/>
    </source>
</evidence>
<gene>
    <name evidence="8" type="ORF">FHS75_001130</name>
</gene>
<dbReference type="Pfam" id="PF00892">
    <property type="entry name" value="EamA"/>
    <property type="match status" value="1"/>
</dbReference>
<keyword evidence="9" id="KW-1185">Reference proteome</keyword>
<evidence type="ECO:0000256" key="3">
    <source>
        <dbReference type="ARBA" id="ARBA00022692"/>
    </source>
</evidence>
<protein>
    <submittedName>
        <fullName evidence="8">Inner membrane transporter RhtA</fullName>
    </submittedName>
</protein>
<keyword evidence="3 6" id="KW-0812">Transmembrane</keyword>
<feature type="domain" description="EamA" evidence="7">
    <location>
        <begin position="162"/>
        <end position="290"/>
    </location>
</feature>
<sequence length="312" mass="32485">MLELAAKARHRRTMDERSIRLAGAAIVAAQVSVNVGAALAKHVFPVVGPEGVAMLRTGISAAVLLAAVRPWRALRNAAPAKGPALPLVGYGLSLGGMNLLIYWSFERIPIGIAVTIEIAGPLALVLLSSRSARDLFWFALAVASLLLLVPWPSRPAPVDPVGIAFALGAAACWALYILFGRRAAAVGGTNALTLGMIVACAVTFPAGLASADLASWTPEVLSIGLAVALLSSMLPYWLEMTAFPRLTSGIFSVITSCAPAIAALVAFAILGERLTCVQWLSVVLMMIASIGGTMGRARRARLPLAAKDRAAC</sequence>
<evidence type="ECO:0000313" key="8">
    <source>
        <dbReference type="EMBL" id="NYH94811.1"/>
    </source>
</evidence>